<dbReference type="Gene3D" id="3.90.245.10">
    <property type="entry name" value="Ribonucleoside hydrolase-like"/>
    <property type="match status" value="2"/>
</dbReference>
<proteinExistence type="inferred from homology"/>
<dbReference type="GO" id="GO:0016799">
    <property type="term" value="F:hydrolase activity, hydrolyzing N-glycosyl compounds"/>
    <property type="evidence" value="ECO:0007669"/>
    <property type="project" value="InterPro"/>
</dbReference>
<organism evidence="3">
    <name type="scientific">Hemiselmis andersenii</name>
    <name type="common">Cryptophyte alga</name>
    <dbReference type="NCBI Taxonomy" id="464988"/>
    <lineage>
        <taxon>Eukaryota</taxon>
        <taxon>Cryptophyceae</taxon>
        <taxon>Cryptomonadales</taxon>
        <taxon>Hemiselmidaceae</taxon>
        <taxon>Hemiselmis</taxon>
    </lineage>
</organism>
<dbReference type="SUPFAM" id="SSF53590">
    <property type="entry name" value="Nucleoside hydrolase"/>
    <property type="match status" value="2"/>
</dbReference>
<dbReference type="PANTHER" id="PTHR43264">
    <property type="match status" value="1"/>
</dbReference>
<feature type="domain" description="Inosine/uridine-preferring nucleoside hydrolase" evidence="2">
    <location>
        <begin position="353"/>
        <end position="627"/>
    </location>
</feature>
<dbReference type="InterPro" id="IPR036452">
    <property type="entry name" value="Ribo_hydro-like"/>
</dbReference>
<dbReference type="EMBL" id="HBFX01034572">
    <property type="protein sequence ID" value="CAD8969834.1"/>
    <property type="molecule type" value="Transcribed_RNA"/>
</dbReference>
<name>A0A6T8I448_HEMAN</name>
<evidence type="ECO:0000313" key="3">
    <source>
        <dbReference type="EMBL" id="CAD8969834.1"/>
    </source>
</evidence>
<accession>A0A6T8I448</accession>
<evidence type="ECO:0000256" key="1">
    <source>
        <dbReference type="ARBA" id="ARBA00009176"/>
    </source>
</evidence>
<comment type="similarity">
    <text evidence="1">Belongs to the IUNH family.</text>
</comment>
<reference evidence="3" key="1">
    <citation type="submission" date="2021-01" db="EMBL/GenBank/DDBJ databases">
        <authorList>
            <person name="Corre E."/>
            <person name="Pelletier E."/>
            <person name="Niang G."/>
            <person name="Scheremetjew M."/>
            <person name="Finn R."/>
            <person name="Kale V."/>
            <person name="Holt S."/>
            <person name="Cochrane G."/>
            <person name="Meng A."/>
            <person name="Brown T."/>
            <person name="Cohen L."/>
        </authorList>
    </citation>
    <scope>NUCLEOTIDE SEQUENCE</scope>
    <source>
        <strain evidence="3">CCMP644</strain>
    </source>
</reference>
<evidence type="ECO:0000259" key="2">
    <source>
        <dbReference type="Pfam" id="PF01156"/>
    </source>
</evidence>
<sequence>MAPTPILFVTDIGRDIDDTVALLALSTYEKEGKVKLVGVIATGGVGEDRARLTRFWLRRLGYGDGDVPVAACLANGKDVCLMPEANPGVPTVEEANLFRGSSPERAAPELCLALADMYKGRLEVIVIGPMSAIGDAVRSDEDAARMQRGVAKMHIQGQATVGADGRLAPDFIAFNLGENRESSTLAFDKLQDHMPFHLLGKHAAYRVTLTPGDFKKFDDAADSNILQDQAEKGLASFRLNMPEIFYRLYPVPEDQRGDDQWYKTLSYVSHPYDPTLTIATQCPSLFTPIKVDHPNGKGSHLLIGMKNEGNCEVPDETLVHKEILRTVQEAGKVMAMAMATEAASEPIPFLFVTDIGRDIDDTVALLALAAYEREGKIKLVGVVATGGAGVQRARLTRYWLRRLGYRDEDVPVAACLADGKPVCLLPDGVPSEEDACLFRGESEGRAAAELCLALADLHQGRLNVLVIGPASALGEAVSKEGDAERLRRGIARMHIQGQATVGAEGRLEPDFAAFNLSENKEAATVVFDKLQDHMPFVLLGKHAAYRVTLTREDFMAWDVAAGTNTITEQANKGLAAFRKDMPDVFYRVYPVPEDKRGDDVWFKTLTYISHPYDPLLTVAANHNDLFQPVRVPNPKLPGSAKEHLLIGMKNEGDCQVPDAEAAHAEICRVVKDSSKRMASIEMEAMKQAMKKKKSGHP</sequence>
<protein>
    <recommendedName>
        <fullName evidence="2">Inosine/uridine-preferring nucleoside hydrolase domain-containing protein</fullName>
    </recommendedName>
</protein>
<dbReference type="AlphaFoldDB" id="A0A6T8I448"/>
<dbReference type="Pfam" id="PF01156">
    <property type="entry name" value="IU_nuc_hydro"/>
    <property type="match status" value="1"/>
</dbReference>
<dbReference type="PANTHER" id="PTHR43264:SF1">
    <property type="entry name" value="INOSINE_URIDINE-PREFERRING NUCLEOSIDE HYDROLASE DOMAIN-CONTAINING PROTEIN"/>
    <property type="match status" value="1"/>
</dbReference>
<dbReference type="InterPro" id="IPR001910">
    <property type="entry name" value="Inosine/uridine_hydrolase_dom"/>
</dbReference>
<gene>
    <name evidence="3" type="ORF">HAND00432_LOCUS20832</name>
</gene>